<keyword evidence="6 9" id="KW-0862">Zinc</keyword>
<feature type="binding site" evidence="10">
    <location>
        <position position="81"/>
    </location>
    <ligand>
        <name>Ca(2+)</name>
        <dbReference type="ChEBI" id="CHEBI:29108"/>
        <label>3</label>
    </ligand>
</feature>
<dbReference type="CDD" id="cd04278">
    <property type="entry name" value="ZnMc_MMP"/>
    <property type="match status" value="1"/>
</dbReference>
<feature type="binding site" evidence="10">
    <location>
        <position position="146"/>
    </location>
    <ligand>
        <name>Zn(2+)</name>
        <dbReference type="ChEBI" id="CHEBI:29105"/>
        <label>2</label>
        <note>catalytic</note>
    </ligand>
</feature>
<keyword evidence="3 9" id="KW-0479">Metal-binding</keyword>
<feature type="binding site" evidence="10">
    <location>
        <position position="110"/>
    </location>
    <ligand>
        <name>Ca(2+)</name>
        <dbReference type="ChEBI" id="CHEBI:29108"/>
        <label>1</label>
    </ligand>
</feature>
<feature type="modified residue" description="Phosphotyrosine; by PKDCC" evidence="11">
    <location>
        <position position="297"/>
    </location>
</feature>
<evidence type="ECO:0000259" key="13">
    <source>
        <dbReference type="SMART" id="SM00235"/>
    </source>
</evidence>
<dbReference type="Gene3D" id="2.110.10.10">
    <property type="entry name" value="Hemopexin-like domain"/>
    <property type="match status" value="1"/>
</dbReference>
<feature type="binding site" evidence="10">
    <location>
        <position position="105"/>
    </location>
    <ligand>
        <name>Zn(2+)</name>
        <dbReference type="ChEBI" id="CHEBI:29105"/>
        <label>1</label>
    </ligand>
</feature>
<feature type="binding site" evidence="10">
    <location>
        <position position="101"/>
    </location>
    <ligand>
        <name>Ca(2+)</name>
        <dbReference type="ChEBI" id="CHEBI:29108"/>
        <label>2</label>
    </ligand>
</feature>
<keyword evidence="15" id="KW-1185">Reference proteome</keyword>
<feature type="binding site" evidence="10">
    <location>
        <position position="364"/>
    </location>
    <ligand>
        <name>Ca(2+)</name>
        <dbReference type="ChEBI" id="CHEBI:29108"/>
        <label>4</label>
    </ligand>
</feature>
<feature type="binding site" evidence="10">
    <location>
        <position position="71"/>
    </location>
    <ligand>
        <name>Zn(2+)</name>
        <dbReference type="ChEBI" id="CHEBI:29105"/>
        <label>1</label>
    </ligand>
</feature>
<evidence type="ECO:0000313" key="14">
    <source>
        <dbReference type="EMBL" id="RWS28634.1"/>
    </source>
</evidence>
<feature type="binding site" evidence="9">
    <location>
        <position position="128"/>
    </location>
    <ligand>
        <name>Zn(2+)</name>
        <dbReference type="ChEBI" id="CHEBI:29105"/>
        <label>2</label>
        <note>catalytic</note>
    </ligand>
</feature>
<keyword evidence="10" id="KW-0106">Calcium</keyword>
<dbReference type="InterPro" id="IPR001818">
    <property type="entry name" value="Pept_M10_metallopeptidase"/>
</dbReference>
<dbReference type="PANTHER" id="PTHR10201">
    <property type="entry name" value="MATRIX METALLOPROTEINASE"/>
    <property type="match status" value="1"/>
</dbReference>
<keyword evidence="2" id="KW-0645">Protease</keyword>
<comment type="similarity">
    <text evidence="1">Belongs to the peptidase M10A family.</text>
</comment>
<dbReference type="Proteomes" id="UP000288716">
    <property type="component" value="Unassembled WGS sequence"/>
</dbReference>
<feature type="binding site" evidence="10">
    <location>
        <position position="256"/>
    </location>
    <ligand>
        <name>Ca(2+)</name>
        <dbReference type="ChEBI" id="CHEBI:29108"/>
        <label>4</label>
    </ligand>
</feature>
<proteinExistence type="inferred from homology"/>
<dbReference type="SMART" id="SM00120">
    <property type="entry name" value="HX"/>
    <property type="match status" value="4"/>
</dbReference>
<evidence type="ECO:0000256" key="10">
    <source>
        <dbReference type="PIRSR" id="PIRSR621190-2"/>
    </source>
</evidence>
<evidence type="ECO:0000256" key="12">
    <source>
        <dbReference type="PROSITE-ProRule" id="PRU01011"/>
    </source>
</evidence>
<evidence type="ECO:0000256" key="3">
    <source>
        <dbReference type="ARBA" id="ARBA00022723"/>
    </source>
</evidence>
<dbReference type="SMART" id="SM00235">
    <property type="entry name" value="ZnMc"/>
    <property type="match status" value="1"/>
</dbReference>
<feature type="repeat" description="Hemopexin" evidence="12">
    <location>
        <begin position="309"/>
        <end position="358"/>
    </location>
</feature>
<evidence type="ECO:0000256" key="8">
    <source>
        <dbReference type="PIRSR" id="PIRSR001191-1"/>
    </source>
</evidence>
<keyword evidence="7" id="KW-0482">Metalloprotease</keyword>
<dbReference type="PANTHER" id="PTHR10201:SF291">
    <property type="entry name" value="MATRIX METALLOPROTEINASE 1, ISOFORM C-RELATED"/>
    <property type="match status" value="1"/>
</dbReference>
<dbReference type="GO" id="GO:0006508">
    <property type="term" value="P:proteolysis"/>
    <property type="evidence" value="ECO:0007669"/>
    <property type="project" value="UniProtKB-KW"/>
</dbReference>
<feature type="binding site" evidence="10">
    <location>
        <position position="103"/>
    </location>
    <ligand>
        <name>Ca(2+)</name>
        <dbReference type="ChEBI" id="CHEBI:29108"/>
        <label>2</label>
    </ligand>
</feature>
<evidence type="ECO:0000313" key="15">
    <source>
        <dbReference type="Proteomes" id="UP000288716"/>
    </source>
</evidence>
<feature type="binding site" evidence="10">
    <location>
        <position position="80"/>
    </location>
    <ligand>
        <name>Ca(2+)</name>
        <dbReference type="ChEBI" id="CHEBI:29108"/>
        <label>3</label>
    </ligand>
</feature>
<comment type="caution">
    <text evidence="14">The sequence shown here is derived from an EMBL/GenBank/DDBJ whole genome shotgun (WGS) entry which is preliminary data.</text>
</comment>
<feature type="binding site" evidence="10">
    <location>
        <position position="209"/>
    </location>
    <ligand>
        <name>Ca(2+)</name>
        <dbReference type="ChEBI" id="CHEBI:29108"/>
        <label>4</label>
    </ligand>
</feature>
<feature type="binding site" evidence="10">
    <location>
        <position position="211"/>
    </location>
    <ligand>
        <name>Ca(2+)</name>
        <dbReference type="ChEBI" id="CHEBI:29108"/>
        <label>5</label>
    </ligand>
</feature>
<dbReference type="VEuPathDB" id="VectorBase:LDEU003407"/>
<evidence type="ECO:0000256" key="5">
    <source>
        <dbReference type="ARBA" id="ARBA00022801"/>
    </source>
</evidence>
<dbReference type="InterPro" id="IPR024079">
    <property type="entry name" value="MetalloPept_cat_dom_sf"/>
</dbReference>
<feature type="binding site" evidence="10">
    <location>
        <position position="107"/>
    </location>
    <ligand>
        <name>Ca(2+)</name>
        <dbReference type="ChEBI" id="CHEBI:29108"/>
        <label>3</label>
    </ligand>
</feature>
<feature type="repeat" description="Hemopexin" evidence="12">
    <location>
        <begin position="205"/>
        <end position="251"/>
    </location>
</feature>
<sequence length="416" mass="46636">MLTLQGSKWTVTNLTWKVSRFPPGLPAPGVLADIVKAVKLWQAVTPLNFIYSPQLSLKEVHIDMRFDSGCHGDGQCHDFDGQIVAGRFGNTLAHAFYPQWGGDVHFDEDEEWTVNSYTGCNVFIVAAHEIGHALGLNHSSVAGAMMQPVYPPYRPNHDLHDDDVIGIQTLYGGRKRSEDTKTQTDAKQTDTNVDLESRLNLLCQDPSIDDISVIGDSVCVFKGQFYYKLLKEGNGIQKGFPKFTSQDFYGVDGSVDAVLSATKNRVMLEILIECCWRVVFLGDKFWKFSGTDLLLGYPKKIADEFKGIPSKIDAAFQMESQGKATSYIFKGEDVWTFADPDNYSPVQPQKISTLFKSLPASGIDAIFQAPNKMIYAFKKSLYWRLNVDLTKSHASPDYPRETALWYFGCRVNPVHR</sequence>
<dbReference type="GO" id="GO:0031012">
    <property type="term" value="C:extracellular matrix"/>
    <property type="evidence" value="ECO:0007669"/>
    <property type="project" value="InterPro"/>
</dbReference>
<evidence type="ECO:0000256" key="4">
    <source>
        <dbReference type="ARBA" id="ARBA00022729"/>
    </source>
</evidence>
<dbReference type="SUPFAM" id="SSF50923">
    <property type="entry name" value="Hemopexin-like domain"/>
    <property type="match status" value="1"/>
</dbReference>
<dbReference type="InterPro" id="IPR006026">
    <property type="entry name" value="Peptidase_Metallo"/>
</dbReference>
<feature type="binding site" evidence="10">
    <location>
        <position position="94"/>
    </location>
    <ligand>
        <name>Zn(2+)</name>
        <dbReference type="ChEBI" id="CHEBI:29105"/>
        <label>1</label>
    </ligand>
</feature>
<feature type="domain" description="Peptidase metallopeptidase" evidence="13">
    <location>
        <begin position="5"/>
        <end position="173"/>
    </location>
</feature>
<dbReference type="AlphaFoldDB" id="A0A443SM80"/>
<organism evidence="14 15">
    <name type="scientific">Leptotrombidium deliense</name>
    <dbReference type="NCBI Taxonomy" id="299467"/>
    <lineage>
        <taxon>Eukaryota</taxon>
        <taxon>Metazoa</taxon>
        <taxon>Ecdysozoa</taxon>
        <taxon>Arthropoda</taxon>
        <taxon>Chelicerata</taxon>
        <taxon>Arachnida</taxon>
        <taxon>Acari</taxon>
        <taxon>Acariformes</taxon>
        <taxon>Trombidiformes</taxon>
        <taxon>Prostigmata</taxon>
        <taxon>Anystina</taxon>
        <taxon>Parasitengona</taxon>
        <taxon>Trombiculoidea</taxon>
        <taxon>Trombiculidae</taxon>
        <taxon>Leptotrombidium</taxon>
    </lineage>
</organism>
<dbReference type="Gene3D" id="3.40.390.10">
    <property type="entry name" value="Collagenase (Catalytic Domain)"/>
    <property type="match status" value="1"/>
</dbReference>
<dbReference type="GO" id="GO:0004222">
    <property type="term" value="F:metalloendopeptidase activity"/>
    <property type="evidence" value="ECO:0007669"/>
    <property type="project" value="InterPro"/>
</dbReference>
<dbReference type="InterPro" id="IPR033739">
    <property type="entry name" value="M10A_MMP"/>
</dbReference>
<name>A0A443SM80_9ACAR</name>
<dbReference type="PRINTS" id="PR00138">
    <property type="entry name" value="MATRIXIN"/>
</dbReference>
<comment type="cofactor">
    <cofactor evidence="10">
        <name>Ca(2+)</name>
        <dbReference type="ChEBI" id="CHEBI:29108"/>
    </cofactor>
    <text evidence="10">Can bind about 5 Ca(2+) ions per subunit.</text>
</comment>
<feature type="repeat" description="Hemopexin" evidence="12">
    <location>
        <begin position="360"/>
        <end position="409"/>
    </location>
</feature>
<evidence type="ECO:0000256" key="1">
    <source>
        <dbReference type="ARBA" id="ARBA00010370"/>
    </source>
</evidence>
<feature type="binding site" evidence="10">
    <location>
        <position position="73"/>
    </location>
    <ligand>
        <name>Zn(2+)</name>
        <dbReference type="ChEBI" id="CHEBI:29105"/>
        <label>1</label>
    </ligand>
</feature>
<dbReference type="GO" id="GO:0030574">
    <property type="term" value="P:collagen catabolic process"/>
    <property type="evidence" value="ECO:0007669"/>
    <property type="project" value="TreeGrafter"/>
</dbReference>
<dbReference type="GO" id="GO:0030198">
    <property type="term" value="P:extracellular matrix organization"/>
    <property type="evidence" value="ECO:0007669"/>
    <property type="project" value="TreeGrafter"/>
</dbReference>
<feature type="repeat" description="Hemopexin" evidence="12">
    <location>
        <begin position="252"/>
        <end position="308"/>
    </location>
</feature>
<dbReference type="EMBL" id="NCKV01001283">
    <property type="protein sequence ID" value="RWS28634.1"/>
    <property type="molecule type" value="Genomic_DNA"/>
</dbReference>
<evidence type="ECO:0000256" key="11">
    <source>
        <dbReference type="PIRSR" id="PIRSR621190-4"/>
    </source>
</evidence>
<comment type="cofactor">
    <cofactor evidence="10">
        <name>Zn(2+)</name>
        <dbReference type="ChEBI" id="CHEBI:29105"/>
    </cofactor>
    <text evidence="10">Binds 2 Zn(2+) ions per subunit.</text>
</comment>
<dbReference type="SUPFAM" id="SSF55486">
    <property type="entry name" value="Metalloproteases ('zincins'), catalytic domain"/>
    <property type="match status" value="1"/>
</dbReference>
<evidence type="ECO:0000256" key="9">
    <source>
        <dbReference type="PIRSR" id="PIRSR001191-2"/>
    </source>
</evidence>
<gene>
    <name evidence="14" type="ORF">B4U80_06377</name>
</gene>
<reference evidence="14 15" key="1">
    <citation type="journal article" date="2018" name="Gigascience">
        <title>Genomes of trombidid mites reveal novel predicted allergens and laterally-transferred genes associated with secondary metabolism.</title>
        <authorList>
            <person name="Dong X."/>
            <person name="Chaisiri K."/>
            <person name="Xia D."/>
            <person name="Armstrong S.D."/>
            <person name="Fang Y."/>
            <person name="Donnelly M.J."/>
            <person name="Kadowaki T."/>
            <person name="McGarry J.W."/>
            <person name="Darby A.C."/>
            <person name="Makepeace B.L."/>
        </authorList>
    </citation>
    <scope>NUCLEOTIDE SEQUENCE [LARGE SCALE GENOMIC DNA]</scope>
    <source>
        <strain evidence="14">UoL-UT</strain>
    </source>
</reference>
<feature type="active site" evidence="8">
    <location>
        <position position="129"/>
    </location>
</feature>
<feature type="binding site" evidence="9">
    <location>
        <position position="132"/>
    </location>
    <ligand>
        <name>Zn(2+)</name>
        <dbReference type="ChEBI" id="CHEBI:29105"/>
        <label>2</label>
        <note>catalytic</note>
    </ligand>
</feature>
<protein>
    <submittedName>
        <fullName evidence="14">Matrix metalloproteinase-14-like protein</fullName>
    </submittedName>
</protein>
<dbReference type="Pfam" id="PF00045">
    <property type="entry name" value="Hemopexin"/>
    <property type="match status" value="1"/>
</dbReference>
<feature type="binding site" evidence="10">
    <location>
        <position position="315"/>
    </location>
    <ligand>
        <name>Ca(2+)</name>
        <dbReference type="ChEBI" id="CHEBI:29108"/>
        <label>5</label>
    </ligand>
</feature>
<feature type="binding site" evidence="10">
    <location>
        <position position="110"/>
    </location>
    <ligand>
        <name>Ca(2+)</name>
        <dbReference type="ChEBI" id="CHEBI:29108"/>
        <label>3</label>
    </ligand>
</feature>
<dbReference type="Pfam" id="PF00413">
    <property type="entry name" value="Peptidase_M10"/>
    <property type="match status" value="1"/>
</dbReference>
<dbReference type="GO" id="GO:0008270">
    <property type="term" value="F:zinc ion binding"/>
    <property type="evidence" value="ECO:0007669"/>
    <property type="project" value="InterPro"/>
</dbReference>
<evidence type="ECO:0000256" key="6">
    <source>
        <dbReference type="ARBA" id="ARBA00022833"/>
    </source>
</evidence>
<dbReference type="STRING" id="299467.A0A443SM80"/>
<accession>A0A443SM80</accession>
<dbReference type="InterPro" id="IPR018487">
    <property type="entry name" value="Hemopexin-like_repeat"/>
</dbReference>
<keyword evidence="5" id="KW-0378">Hydrolase</keyword>
<dbReference type="InterPro" id="IPR036375">
    <property type="entry name" value="Hemopexin-like_dom_sf"/>
</dbReference>
<dbReference type="PIRSF" id="PIRSF001191">
    <property type="entry name" value="Peptidase_M10A_matrix"/>
    <property type="match status" value="1"/>
</dbReference>
<evidence type="ECO:0000256" key="2">
    <source>
        <dbReference type="ARBA" id="ARBA00022670"/>
    </source>
</evidence>
<dbReference type="PROSITE" id="PS51642">
    <property type="entry name" value="HEMOPEXIN_2"/>
    <property type="match status" value="4"/>
</dbReference>
<dbReference type="InterPro" id="IPR021190">
    <property type="entry name" value="Pept_M10A"/>
</dbReference>
<evidence type="ECO:0000256" key="7">
    <source>
        <dbReference type="ARBA" id="ARBA00023049"/>
    </source>
</evidence>
<feature type="binding site" evidence="9">
    <location>
        <position position="138"/>
    </location>
    <ligand>
        <name>Zn(2+)</name>
        <dbReference type="ChEBI" id="CHEBI:29105"/>
        <label>2</label>
        <note>catalytic</note>
    </ligand>
</feature>
<keyword evidence="4" id="KW-0732">Signal</keyword>
<dbReference type="OrthoDB" id="406838at2759"/>